<organism evidence="1 2">
    <name type="scientific">Candidatus Berkelbacteria bacterium CG03_land_8_20_14_0_80_40_36</name>
    <dbReference type="NCBI Taxonomy" id="1974509"/>
    <lineage>
        <taxon>Bacteria</taxon>
        <taxon>Candidatus Berkelbacteria</taxon>
    </lineage>
</organism>
<name>A0A2M7CI03_9BACT</name>
<dbReference type="Proteomes" id="UP000229966">
    <property type="component" value="Unassembled WGS sequence"/>
</dbReference>
<dbReference type="EMBL" id="PEUM01000074">
    <property type="protein sequence ID" value="PIV25260.1"/>
    <property type="molecule type" value="Genomic_DNA"/>
</dbReference>
<evidence type="ECO:0008006" key="3">
    <source>
        <dbReference type="Google" id="ProtNLM"/>
    </source>
</evidence>
<evidence type="ECO:0000313" key="1">
    <source>
        <dbReference type="EMBL" id="PIV25260.1"/>
    </source>
</evidence>
<evidence type="ECO:0000313" key="2">
    <source>
        <dbReference type="Proteomes" id="UP000229966"/>
    </source>
</evidence>
<dbReference type="AlphaFoldDB" id="A0A2M7CI03"/>
<gene>
    <name evidence="1" type="ORF">COS38_02645</name>
</gene>
<protein>
    <recommendedName>
        <fullName evidence="3">DUF3006 domain-containing protein</fullName>
    </recommendedName>
</protein>
<comment type="caution">
    <text evidence="1">The sequence shown here is derived from an EMBL/GenBank/DDBJ whole genome shotgun (WGS) entry which is preliminary data.</text>
</comment>
<accession>A0A2M7CI03</accession>
<reference evidence="2" key="1">
    <citation type="submission" date="2017-09" db="EMBL/GenBank/DDBJ databases">
        <title>Depth-based differentiation of microbial function through sediment-hosted aquifers and enrichment of novel symbionts in the deep terrestrial subsurface.</title>
        <authorList>
            <person name="Probst A.J."/>
            <person name="Ladd B."/>
            <person name="Jarett J.K."/>
            <person name="Geller-Mcgrath D.E."/>
            <person name="Sieber C.M.K."/>
            <person name="Emerson J.B."/>
            <person name="Anantharaman K."/>
            <person name="Thomas B.C."/>
            <person name="Malmstrom R."/>
            <person name="Stieglmeier M."/>
            <person name="Klingl A."/>
            <person name="Woyke T."/>
            <person name="Ryan C.M."/>
            <person name="Banfield J.F."/>
        </authorList>
    </citation>
    <scope>NUCLEOTIDE SEQUENCE [LARGE SCALE GENOMIC DNA]</scope>
</reference>
<sequence>MKKNDLFIVKVKSAHEGQVFLALDEKQEIIIAKKFLPAGLQENEELIVEFYTQKQYQDRKKNIGEAILKEILGK</sequence>
<proteinExistence type="predicted"/>